<accession>A0A4Y7J0G4</accession>
<gene>
    <name evidence="2" type="ORF">C5167_012097</name>
</gene>
<dbReference type="Gramene" id="RZC53249">
    <property type="protein sequence ID" value="RZC53249"/>
    <property type="gene ID" value="C5167_012097"/>
</dbReference>
<evidence type="ECO:0000313" key="2">
    <source>
        <dbReference type="EMBL" id="RZC53249.1"/>
    </source>
</evidence>
<evidence type="ECO:0000313" key="3">
    <source>
        <dbReference type="Proteomes" id="UP000316621"/>
    </source>
</evidence>
<evidence type="ECO:0000256" key="1">
    <source>
        <dbReference type="SAM" id="Phobius"/>
    </source>
</evidence>
<reference evidence="2 3" key="1">
    <citation type="journal article" date="2018" name="Science">
        <title>The opium poppy genome and morphinan production.</title>
        <authorList>
            <person name="Guo L."/>
            <person name="Winzer T."/>
            <person name="Yang X."/>
            <person name="Li Y."/>
            <person name="Ning Z."/>
            <person name="He Z."/>
            <person name="Teodor R."/>
            <person name="Lu Y."/>
            <person name="Bowser T.A."/>
            <person name="Graham I.A."/>
            <person name="Ye K."/>
        </authorList>
    </citation>
    <scope>NUCLEOTIDE SEQUENCE [LARGE SCALE GENOMIC DNA]</scope>
    <source>
        <strain evidence="3">cv. HN1</strain>
        <tissue evidence="2">Leaves</tissue>
    </source>
</reference>
<keyword evidence="1" id="KW-0812">Transmembrane</keyword>
<dbReference type="EMBL" id="CM010717">
    <property type="protein sequence ID" value="RZC53249.1"/>
    <property type="molecule type" value="Genomic_DNA"/>
</dbReference>
<sequence length="202" mass="23499">MASPYIMSHCIRKQHSFQQFNILIMLLLVGFYFLPITFPQPNLAFQVNCSFKGLYALEEQVPIWVTRKWEKLEFMFTNKVTSVDMVILEEKSHVGNGIFMCPNDFTSINMVMVVQKVFAKLRYNMVADLQLTILSVGRFNGGIRRMTTNQNLKTLSELPRYITTKSEWVLPYYGTTSVQSNVVYLMKISLKITWKLLKIEEA</sequence>
<name>A0A4Y7J0G4_PAPSO</name>
<protein>
    <submittedName>
        <fullName evidence="2">Uncharacterized protein</fullName>
    </submittedName>
</protein>
<dbReference type="Proteomes" id="UP000316621">
    <property type="component" value="Chromosome 3"/>
</dbReference>
<keyword evidence="1" id="KW-0472">Membrane</keyword>
<feature type="transmembrane region" description="Helical" evidence="1">
    <location>
        <begin position="20"/>
        <end position="38"/>
    </location>
</feature>
<keyword evidence="1" id="KW-1133">Transmembrane helix</keyword>
<organism evidence="2 3">
    <name type="scientific">Papaver somniferum</name>
    <name type="common">Opium poppy</name>
    <dbReference type="NCBI Taxonomy" id="3469"/>
    <lineage>
        <taxon>Eukaryota</taxon>
        <taxon>Viridiplantae</taxon>
        <taxon>Streptophyta</taxon>
        <taxon>Embryophyta</taxon>
        <taxon>Tracheophyta</taxon>
        <taxon>Spermatophyta</taxon>
        <taxon>Magnoliopsida</taxon>
        <taxon>Ranunculales</taxon>
        <taxon>Papaveraceae</taxon>
        <taxon>Papaveroideae</taxon>
        <taxon>Papaver</taxon>
    </lineage>
</organism>
<proteinExistence type="predicted"/>
<keyword evidence="3" id="KW-1185">Reference proteome</keyword>
<dbReference type="AlphaFoldDB" id="A0A4Y7J0G4"/>